<keyword evidence="1" id="KW-0732">Signal</keyword>
<gene>
    <name evidence="2" type="ORF">CLV40_13313</name>
</gene>
<evidence type="ECO:0000313" key="3">
    <source>
        <dbReference type="Proteomes" id="UP000239203"/>
    </source>
</evidence>
<evidence type="ECO:0008006" key="4">
    <source>
        <dbReference type="Google" id="ProtNLM"/>
    </source>
</evidence>
<accession>A0A2S6GCU1</accession>
<protein>
    <recommendedName>
        <fullName evidence="4">Lactococcin 972 family bacteriocin</fullName>
    </recommendedName>
</protein>
<keyword evidence="3" id="KW-1185">Reference proteome</keyword>
<dbReference type="EMBL" id="PTIX01000033">
    <property type="protein sequence ID" value="PPK62747.1"/>
    <property type="molecule type" value="Genomic_DNA"/>
</dbReference>
<organism evidence="2 3">
    <name type="scientific">Actinokineospora auranticolor</name>
    <dbReference type="NCBI Taxonomy" id="155976"/>
    <lineage>
        <taxon>Bacteria</taxon>
        <taxon>Bacillati</taxon>
        <taxon>Actinomycetota</taxon>
        <taxon>Actinomycetes</taxon>
        <taxon>Pseudonocardiales</taxon>
        <taxon>Pseudonocardiaceae</taxon>
        <taxon>Actinokineospora</taxon>
    </lineage>
</organism>
<feature type="signal peptide" evidence="1">
    <location>
        <begin position="1"/>
        <end position="22"/>
    </location>
</feature>
<comment type="caution">
    <text evidence="2">The sequence shown here is derived from an EMBL/GenBank/DDBJ whole genome shotgun (WGS) entry which is preliminary data.</text>
</comment>
<evidence type="ECO:0000313" key="2">
    <source>
        <dbReference type="EMBL" id="PPK62747.1"/>
    </source>
</evidence>
<name>A0A2S6GCU1_9PSEU</name>
<proteinExistence type="predicted"/>
<dbReference type="OrthoDB" id="3699375at2"/>
<dbReference type="RefSeq" id="WP_104483084.1">
    <property type="nucleotide sequence ID" value="NZ_CP154825.1"/>
</dbReference>
<reference evidence="2 3" key="1">
    <citation type="submission" date="2018-02" db="EMBL/GenBank/DDBJ databases">
        <title>Genomic Encyclopedia of Archaeal and Bacterial Type Strains, Phase II (KMG-II): from individual species to whole genera.</title>
        <authorList>
            <person name="Goeker M."/>
        </authorList>
    </citation>
    <scope>NUCLEOTIDE SEQUENCE [LARGE SCALE GENOMIC DNA]</scope>
    <source>
        <strain evidence="2 3">YU 961-1</strain>
    </source>
</reference>
<dbReference type="Proteomes" id="UP000239203">
    <property type="component" value="Unassembled WGS sequence"/>
</dbReference>
<feature type="chain" id="PRO_5039699222" description="Lactococcin 972 family bacteriocin" evidence="1">
    <location>
        <begin position="23"/>
        <end position="114"/>
    </location>
</feature>
<dbReference type="AlphaFoldDB" id="A0A2S6GCU1"/>
<sequence>MNIKSKAVAVLGGALITTTVLAPAAWADQEPSGPGAFMSGHTTQKRNGLTCENRWYNTYGGTTCSGGSGAQNVKWRVHVACAAQSDYTGPWSYGSGSGGFECNFSVQNSSVEWG</sequence>
<evidence type="ECO:0000256" key="1">
    <source>
        <dbReference type="SAM" id="SignalP"/>
    </source>
</evidence>